<reference evidence="3 4" key="1">
    <citation type="journal article" date="2012" name="PLoS Pathog.">
        <title>Diverse lifestyles and strategies of plant pathogenesis encoded in the genomes of eighteen Dothideomycetes fungi.</title>
        <authorList>
            <person name="Ohm R.A."/>
            <person name="Feau N."/>
            <person name="Henrissat B."/>
            <person name="Schoch C.L."/>
            <person name="Horwitz B.A."/>
            <person name="Barry K.W."/>
            <person name="Condon B.J."/>
            <person name="Copeland A.C."/>
            <person name="Dhillon B."/>
            <person name="Glaser F."/>
            <person name="Hesse C.N."/>
            <person name="Kosti I."/>
            <person name="LaButti K."/>
            <person name="Lindquist E.A."/>
            <person name="Lucas S."/>
            <person name="Salamov A.A."/>
            <person name="Bradshaw R.E."/>
            <person name="Ciuffetti L."/>
            <person name="Hamelin R.C."/>
            <person name="Kema G.H.J."/>
            <person name="Lawrence C."/>
            <person name="Scott J.A."/>
            <person name="Spatafora J.W."/>
            <person name="Turgeon B.G."/>
            <person name="de Wit P.J.G.M."/>
            <person name="Zhong S."/>
            <person name="Goodwin S.B."/>
            <person name="Grigoriev I.V."/>
        </authorList>
    </citation>
    <scope>NUCLEOTIDE SEQUENCE [LARGE SCALE GENOMIC DNA]</scope>
    <source>
        <strain evidence="3 4">UAMH 10762</strain>
    </source>
</reference>
<protein>
    <submittedName>
        <fullName evidence="3">Uncharacterized protein</fullName>
    </submittedName>
</protein>
<proteinExistence type="predicted"/>
<dbReference type="RefSeq" id="XP_007680997.1">
    <property type="nucleotide sequence ID" value="XM_007682807.1"/>
</dbReference>
<keyword evidence="2" id="KW-1133">Transmembrane helix</keyword>
<dbReference type="PANTHER" id="PTHR33604:SF3">
    <property type="entry name" value="OSJNBA0004B13.7 PROTEIN"/>
    <property type="match status" value="1"/>
</dbReference>
<keyword evidence="4" id="KW-1185">Reference proteome</keyword>
<keyword evidence="2" id="KW-0812">Transmembrane</keyword>
<dbReference type="AlphaFoldDB" id="M2LCB8"/>
<feature type="transmembrane region" description="Helical" evidence="2">
    <location>
        <begin position="43"/>
        <end position="65"/>
    </location>
</feature>
<feature type="compositionally biased region" description="Basic and acidic residues" evidence="1">
    <location>
        <begin position="1"/>
        <end position="23"/>
    </location>
</feature>
<dbReference type="Proteomes" id="UP000011761">
    <property type="component" value="Unassembled WGS sequence"/>
</dbReference>
<feature type="region of interest" description="Disordered" evidence="1">
    <location>
        <begin position="567"/>
        <end position="593"/>
    </location>
</feature>
<evidence type="ECO:0000256" key="2">
    <source>
        <dbReference type="SAM" id="Phobius"/>
    </source>
</evidence>
<accession>M2LCB8</accession>
<evidence type="ECO:0000313" key="3">
    <source>
        <dbReference type="EMBL" id="EMC91587.1"/>
    </source>
</evidence>
<dbReference type="eggNOG" id="ENOG502QPYF">
    <property type="taxonomic scope" value="Eukaryota"/>
</dbReference>
<dbReference type="OrthoDB" id="5397682at2759"/>
<name>M2LCB8_BAUPA</name>
<feature type="compositionally biased region" description="Low complexity" evidence="1">
    <location>
        <begin position="726"/>
        <end position="742"/>
    </location>
</feature>
<keyword evidence="2" id="KW-0472">Membrane</keyword>
<dbReference type="PANTHER" id="PTHR33604">
    <property type="entry name" value="OSJNBA0004B13.7 PROTEIN"/>
    <property type="match status" value="1"/>
</dbReference>
<dbReference type="GeneID" id="19117205"/>
<dbReference type="HOGENOM" id="CLU_018583_0_0_1"/>
<feature type="region of interest" description="Disordered" evidence="1">
    <location>
        <begin position="79"/>
        <end position="106"/>
    </location>
</feature>
<evidence type="ECO:0000256" key="1">
    <source>
        <dbReference type="SAM" id="MobiDB-lite"/>
    </source>
</evidence>
<sequence>MHPHDRVHEKDEELGKRSDDLKPRRSPTASSLLQPWRWRKRRLLWAVAVTASLCYGVHLLSTGWIPSLDAIRASPSFPLPAPRPGSELQEPIGPPPRQRVARSGEGSDKHYYEGILKYYRLAASLHGIVRTMGGKPDNRNILFAVSSLKSAANLIPMACEMARWDRNYVHMILLGRDPLSLDDILTINGVTLDDCNVYFHDGRPDYTDYSTDDRAEASVHAAMRHVWDFMHPQAMIMDDSSEEDDFFVRAMRLEGAKMRRPIIEIPTGRYEEFFWMTRLDSGGLRNWFRPTIDILIHAPPDSSGGLLRLVKSLEGADYGGLRVPKLSIELPQEVTSFVRRFLESVNWPPVDDASPLAPSTLTVRHRVFSAHLSSEHAAVRFLESFYPKNLNDHHVLVLSAEAELSPLYLQYLHYVILEYKYSSYAIPEAEHLLGISLDVPSNFINGSDGFNPPIVANMNSPRFVDNKSYNQSSSAPFLYQAPSSKACLIFGDKWAALHNFVSNRITASHTGKAEKTKKVVAETEPAWMEFLLELMRARGWNVLCPPVPLATVHNDLSQIPEEFLREKTEGQKGSEVSRQSNHPEEEPFLLGPDAPTLATHLEREGAGYVPLHELLPFNGDLLELPHLPHLSYRGVLFNPIELRPQAEEFAITLRQYAGGCDAKDAARKRAVTDIANTDDLFCLPGMELSLDSERAERDSLFGPEVVASAVQQAVNKADAAAAQAEEATTTSATTSTAAASETLPPVGVMVESEMG</sequence>
<evidence type="ECO:0000313" key="4">
    <source>
        <dbReference type="Proteomes" id="UP000011761"/>
    </source>
</evidence>
<dbReference type="KEGG" id="bcom:BAUCODRAFT_78758"/>
<organism evidence="3 4">
    <name type="scientific">Baudoinia panamericana (strain UAMH 10762)</name>
    <name type="common">Angels' share fungus</name>
    <name type="synonym">Baudoinia compniacensis (strain UAMH 10762)</name>
    <dbReference type="NCBI Taxonomy" id="717646"/>
    <lineage>
        <taxon>Eukaryota</taxon>
        <taxon>Fungi</taxon>
        <taxon>Dikarya</taxon>
        <taxon>Ascomycota</taxon>
        <taxon>Pezizomycotina</taxon>
        <taxon>Dothideomycetes</taxon>
        <taxon>Dothideomycetidae</taxon>
        <taxon>Mycosphaerellales</taxon>
        <taxon>Teratosphaeriaceae</taxon>
        <taxon>Baudoinia</taxon>
    </lineage>
</organism>
<dbReference type="OMA" id="FFKHMPT"/>
<feature type="region of interest" description="Disordered" evidence="1">
    <location>
        <begin position="1"/>
        <end position="28"/>
    </location>
</feature>
<feature type="region of interest" description="Disordered" evidence="1">
    <location>
        <begin position="726"/>
        <end position="755"/>
    </location>
</feature>
<gene>
    <name evidence="3" type="ORF">BAUCODRAFT_78758</name>
</gene>
<dbReference type="EMBL" id="KB445563">
    <property type="protein sequence ID" value="EMC91587.1"/>
    <property type="molecule type" value="Genomic_DNA"/>
</dbReference>